<accession>A0ABP1D577</accession>
<evidence type="ECO:0000313" key="1">
    <source>
        <dbReference type="EMBL" id="CAL1703053.1"/>
    </source>
</evidence>
<organism evidence="1 2">
    <name type="scientific">Somion occarium</name>
    <dbReference type="NCBI Taxonomy" id="3059160"/>
    <lineage>
        <taxon>Eukaryota</taxon>
        <taxon>Fungi</taxon>
        <taxon>Dikarya</taxon>
        <taxon>Basidiomycota</taxon>
        <taxon>Agaricomycotina</taxon>
        <taxon>Agaricomycetes</taxon>
        <taxon>Polyporales</taxon>
        <taxon>Cerrenaceae</taxon>
        <taxon>Somion</taxon>
    </lineage>
</organism>
<sequence>MPLAWPYEPLPNVQVSFADLVQRYEAARAALDAVPADEEDRSRDELKKFLNLVLCARTKNEDDEDIRLVLNMTQAAERPTLEDCIIMRDFDSAIGYGKTLPFTKAMAVFPVAPFSETLKKRNHVQGYVFSPTVSGGCIDVRMMDILTWMLQRVKLYVPMNKIPNFALGKVDNRHVTRVFLPALYQEGPGMMMGIGKEQLKVYYERCLLPAVREAVPEHVGHWPPSYDTAMTLARGPQGEFHFQSVDVPWHRLELLGNTLLDKLGVYAFGRDAYFVHELRGTKSRSVHDPRDEVDTFAALDDVLAFVDANVIDLEEEKWWIDVGIEIQRPRRVVQWLTMGHSAILRHVLPGLDAEEANRMMTTGDRFQVDLNSQLSEIGGFRMEVNKRYQHGTECVYINCYTTDKTVTYQLHKGIFRQRHGEELFPSKCGKLIGAMEKMEEVWTSCMGEGDSPGQEGSARLEARVPLTRCRATLTDMPQSILDSGIVAYKKNTWWGFKVYRLEALRLLVEWQNESRHEYRHDAACLTLGAIAVYMVNALSSRPRSGTAEDALLRACCRRFPTEADDEEGELVPNPHWNGLYSLSGIVLDQYWARLPHSARAAEQVLSFMYHRQDVNAIQMEFGSMAAQGGRRQPRADRTANKRAITQDIRPLANDGEVKNFRLQDRGVTLKRPRTMPGPDTHVHHLDDDSDDEVAQPGNPDVILQGIWRQFPADVLSKAPNPKNGNLPGYLRMTAENRLHATTAIFKSNNLTNVIAPVQVKLCDAEFWDVTLFNRYFPPKGAQLSRTLQNFRQCVYFKEWLNLMDKLNERNAGIVRDRVQREFHKLLWLPYGGSDRMWQTRLDSKFRQFPADGERVPCPQIGLNPAVATSMDVIIAPIEVEDEENV</sequence>
<dbReference type="EMBL" id="OZ037946">
    <property type="protein sequence ID" value="CAL1703053.1"/>
    <property type="molecule type" value="Genomic_DNA"/>
</dbReference>
<evidence type="ECO:0000313" key="2">
    <source>
        <dbReference type="Proteomes" id="UP001497453"/>
    </source>
</evidence>
<name>A0ABP1D577_9APHY</name>
<keyword evidence="2" id="KW-1185">Reference proteome</keyword>
<reference evidence="2" key="1">
    <citation type="submission" date="2024-04" db="EMBL/GenBank/DDBJ databases">
        <authorList>
            <person name="Shaw F."/>
            <person name="Minotto A."/>
        </authorList>
    </citation>
    <scope>NUCLEOTIDE SEQUENCE [LARGE SCALE GENOMIC DNA]</scope>
</reference>
<proteinExistence type="predicted"/>
<protein>
    <submittedName>
        <fullName evidence="1">Uncharacterized protein</fullName>
    </submittedName>
</protein>
<dbReference type="Proteomes" id="UP001497453">
    <property type="component" value="Chromosome 3"/>
</dbReference>
<gene>
    <name evidence="1" type="ORF">GFSPODELE1_LOCUS4373</name>
</gene>